<dbReference type="Gene3D" id="2.30.330.10">
    <property type="entry name" value="SpoA-like"/>
    <property type="match status" value="1"/>
</dbReference>
<dbReference type="GO" id="GO:0005886">
    <property type="term" value="C:plasma membrane"/>
    <property type="evidence" value="ECO:0007669"/>
    <property type="project" value="UniProtKB-SubCell"/>
</dbReference>
<evidence type="ECO:0000256" key="5">
    <source>
        <dbReference type="ARBA" id="ARBA00022500"/>
    </source>
</evidence>
<dbReference type="GO" id="GO:0071973">
    <property type="term" value="P:bacterial-type flagellum-dependent cell motility"/>
    <property type="evidence" value="ECO:0007669"/>
    <property type="project" value="InterPro"/>
</dbReference>
<dbReference type="GO" id="GO:0003774">
    <property type="term" value="F:cytoskeletal motor activity"/>
    <property type="evidence" value="ECO:0007669"/>
    <property type="project" value="InterPro"/>
</dbReference>
<sequence length="145" mass="15356">MADQTENGESPNVAETSAEDDWAAAMAEQAIAEAAPAASAQAAQIFPAFGETDGKASMMNELDMILDIPVQIAVELGRTKITIKNLLQLAHGSVVELDAMAGEPMSVFVNGTLIAQGEVVVVNDKFGIRLTDIITPSERMRKVGR</sequence>
<dbReference type="GO" id="GO:0006935">
    <property type="term" value="P:chemotaxis"/>
    <property type="evidence" value="ECO:0007669"/>
    <property type="project" value="UniProtKB-KW"/>
</dbReference>
<dbReference type="AlphaFoldDB" id="A0A9D7IAC5"/>
<evidence type="ECO:0000313" key="10">
    <source>
        <dbReference type="Proteomes" id="UP000886602"/>
    </source>
</evidence>
<dbReference type="InterPro" id="IPR001172">
    <property type="entry name" value="FliN_T3SS_HrcQb"/>
</dbReference>
<evidence type="ECO:0000256" key="4">
    <source>
        <dbReference type="ARBA" id="ARBA00022475"/>
    </source>
</evidence>
<dbReference type="Pfam" id="PF01052">
    <property type="entry name" value="FliMN_C"/>
    <property type="match status" value="1"/>
</dbReference>
<dbReference type="GO" id="GO:0009425">
    <property type="term" value="C:bacterial-type flagellum basal body"/>
    <property type="evidence" value="ECO:0007669"/>
    <property type="project" value="InterPro"/>
</dbReference>
<accession>A0A9D7IAC5</accession>
<evidence type="ECO:0000256" key="2">
    <source>
        <dbReference type="ARBA" id="ARBA00009226"/>
    </source>
</evidence>
<protein>
    <recommendedName>
        <fullName evidence="3">Flagellar motor switch protein FliN</fullName>
    </recommendedName>
</protein>
<keyword evidence="6" id="KW-0283">Flagellar rotation</keyword>
<dbReference type="NCBIfam" id="TIGR02480">
    <property type="entry name" value="fliN"/>
    <property type="match status" value="1"/>
</dbReference>
<keyword evidence="9" id="KW-0282">Flagellum</keyword>
<keyword evidence="5" id="KW-0145">Chemotaxis</keyword>
<organism evidence="9 10">
    <name type="scientific">Candidatus Propionivibrio dominans</name>
    <dbReference type="NCBI Taxonomy" id="2954373"/>
    <lineage>
        <taxon>Bacteria</taxon>
        <taxon>Pseudomonadati</taxon>
        <taxon>Pseudomonadota</taxon>
        <taxon>Betaproteobacteria</taxon>
        <taxon>Rhodocyclales</taxon>
        <taxon>Rhodocyclaceae</taxon>
        <taxon>Propionivibrio</taxon>
    </lineage>
</organism>
<keyword evidence="9" id="KW-0966">Cell projection</keyword>
<comment type="subcellular location">
    <subcellularLocation>
        <location evidence="1">Cell membrane</location>
        <topology evidence="1">Peripheral membrane protein</topology>
        <orientation evidence="1">Cytoplasmic side</orientation>
    </subcellularLocation>
</comment>
<gene>
    <name evidence="9" type="primary">fliN</name>
    <name evidence="9" type="ORF">IPJ48_19270</name>
</gene>
<keyword evidence="9" id="KW-0969">Cilium</keyword>
<dbReference type="PANTHER" id="PTHR43484:SF1">
    <property type="entry name" value="FLAGELLAR MOTOR SWITCH PROTEIN FLIN"/>
    <property type="match status" value="1"/>
</dbReference>
<dbReference type="InterPro" id="IPR051469">
    <property type="entry name" value="FliN/MopA/SpaO"/>
</dbReference>
<dbReference type="EMBL" id="JADJNC010000060">
    <property type="protein sequence ID" value="MBK7425042.1"/>
    <property type="molecule type" value="Genomic_DNA"/>
</dbReference>
<keyword evidence="4" id="KW-1003">Cell membrane</keyword>
<evidence type="ECO:0000256" key="7">
    <source>
        <dbReference type="ARBA" id="ARBA00023136"/>
    </source>
</evidence>
<dbReference type="Proteomes" id="UP000886602">
    <property type="component" value="Unassembled WGS sequence"/>
</dbReference>
<dbReference type="InterPro" id="IPR036429">
    <property type="entry name" value="SpoA-like_sf"/>
</dbReference>
<evidence type="ECO:0000256" key="6">
    <source>
        <dbReference type="ARBA" id="ARBA00022779"/>
    </source>
</evidence>
<dbReference type="SUPFAM" id="SSF101801">
    <property type="entry name" value="Surface presentation of antigens (SPOA)"/>
    <property type="match status" value="1"/>
</dbReference>
<evidence type="ECO:0000259" key="8">
    <source>
        <dbReference type="Pfam" id="PF01052"/>
    </source>
</evidence>
<dbReference type="PANTHER" id="PTHR43484">
    <property type="match status" value="1"/>
</dbReference>
<evidence type="ECO:0000313" key="9">
    <source>
        <dbReference type="EMBL" id="MBK7425042.1"/>
    </source>
</evidence>
<dbReference type="InterPro" id="IPR001543">
    <property type="entry name" value="FliN-like_C"/>
</dbReference>
<name>A0A9D7IAC5_9RHOO</name>
<comment type="caution">
    <text evidence="9">The sequence shown here is derived from an EMBL/GenBank/DDBJ whole genome shotgun (WGS) entry which is preliminary data.</text>
</comment>
<evidence type="ECO:0000256" key="1">
    <source>
        <dbReference type="ARBA" id="ARBA00004413"/>
    </source>
</evidence>
<proteinExistence type="inferred from homology"/>
<dbReference type="PRINTS" id="PR00956">
    <property type="entry name" value="FLGMOTORFLIN"/>
</dbReference>
<reference evidence="9" key="1">
    <citation type="submission" date="2020-10" db="EMBL/GenBank/DDBJ databases">
        <title>Connecting structure to function with the recovery of over 1000 high-quality activated sludge metagenome-assembled genomes encoding full-length rRNA genes using long-read sequencing.</title>
        <authorList>
            <person name="Singleton C.M."/>
            <person name="Petriglieri F."/>
            <person name="Kristensen J.M."/>
            <person name="Kirkegaard R.H."/>
            <person name="Michaelsen T.Y."/>
            <person name="Andersen M.H."/>
            <person name="Karst S.M."/>
            <person name="Dueholm M.S."/>
            <person name="Nielsen P.H."/>
            <person name="Albertsen M."/>
        </authorList>
    </citation>
    <scope>NUCLEOTIDE SEQUENCE</scope>
    <source>
        <strain evidence="9">EsbW_18-Q3-R4-48_MAXAC.044</strain>
    </source>
</reference>
<dbReference type="InterPro" id="IPR012826">
    <property type="entry name" value="FliN"/>
</dbReference>
<feature type="domain" description="Flagellar motor switch protein FliN-like C-terminal" evidence="8">
    <location>
        <begin position="64"/>
        <end position="134"/>
    </location>
</feature>
<comment type="similarity">
    <text evidence="2">Belongs to the FliN/MopA/SpaO family.</text>
</comment>
<keyword evidence="7" id="KW-0472">Membrane</keyword>
<evidence type="ECO:0000256" key="3">
    <source>
        <dbReference type="ARBA" id="ARBA00021897"/>
    </source>
</evidence>